<gene>
    <name evidence="2" type="ORF">MAR_004048</name>
</gene>
<sequence>MASKENPVDSSAVSGCRAKLQESSLGEQIQEDSTHDHRIFTLATLLCSTLVYNMKGAFDQEAVNKLTRDVDMIRQKYEQVLREYAQGEITMIWNDFENGLGMETIQILKNDPALSEEEKQTSLEKNQEELNRILDQINDLNEKRRIHWEEENQLLKNEVKHFAEWIAALEKKEEKRKANGFHAINTEDRKKVKLRNMLKKTRITFEYIKENDKN</sequence>
<protein>
    <recommendedName>
        <fullName evidence="1">Guanylate-binding protein N-terminal domain-containing protein</fullName>
    </recommendedName>
</protein>
<dbReference type="InterPro" id="IPR015894">
    <property type="entry name" value="Guanylate-bd_N"/>
</dbReference>
<dbReference type="Pfam" id="PF02263">
    <property type="entry name" value="GBP"/>
    <property type="match status" value="1"/>
</dbReference>
<evidence type="ECO:0000259" key="1">
    <source>
        <dbReference type="Pfam" id="PF02263"/>
    </source>
</evidence>
<name>A0ABY7EZL8_MYAAR</name>
<dbReference type="InterPro" id="IPR027417">
    <property type="entry name" value="P-loop_NTPase"/>
</dbReference>
<accession>A0ABY7EZL8</accession>
<proteinExistence type="predicted"/>
<evidence type="ECO:0000313" key="2">
    <source>
        <dbReference type="EMBL" id="WAR13943.1"/>
    </source>
</evidence>
<dbReference type="EMBL" id="CP111020">
    <property type="protein sequence ID" value="WAR13943.1"/>
    <property type="molecule type" value="Genomic_DNA"/>
</dbReference>
<evidence type="ECO:0000313" key="3">
    <source>
        <dbReference type="Proteomes" id="UP001164746"/>
    </source>
</evidence>
<reference evidence="2" key="1">
    <citation type="submission" date="2022-11" db="EMBL/GenBank/DDBJ databases">
        <title>Centuries of genome instability and evolution in soft-shell clam transmissible cancer (bioRxiv).</title>
        <authorList>
            <person name="Hart S.F.M."/>
            <person name="Yonemitsu M.A."/>
            <person name="Giersch R.M."/>
            <person name="Beal B.F."/>
            <person name="Arriagada G."/>
            <person name="Davis B.W."/>
            <person name="Ostrander E.A."/>
            <person name="Goff S.P."/>
            <person name="Metzger M.J."/>
        </authorList>
    </citation>
    <scope>NUCLEOTIDE SEQUENCE</scope>
    <source>
        <strain evidence="2">MELC-2E11</strain>
        <tissue evidence="2">Siphon/mantle</tissue>
    </source>
</reference>
<dbReference type="Proteomes" id="UP001164746">
    <property type="component" value="Chromosome 9"/>
</dbReference>
<feature type="domain" description="Guanylate-binding protein N-terminal" evidence="1">
    <location>
        <begin position="29"/>
        <end position="68"/>
    </location>
</feature>
<keyword evidence="3" id="KW-1185">Reference proteome</keyword>
<organism evidence="2 3">
    <name type="scientific">Mya arenaria</name>
    <name type="common">Soft-shell clam</name>
    <dbReference type="NCBI Taxonomy" id="6604"/>
    <lineage>
        <taxon>Eukaryota</taxon>
        <taxon>Metazoa</taxon>
        <taxon>Spiralia</taxon>
        <taxon>Lophotrochozoa</taxon>
        <taxon>Mollusca</taxon>
        <taxon>Bivalvia</taxon>
        <taxon>Autobranchia</taxon>
        <taxon>Heteroconchia</taxon>
        <taxon>Euheterodonta</taxon>
        <taxon>Imparidentia</taxon>
        <taxon>Neoheterodontei</taxon>
        <taxon>Myida</taxon>
        <taxon>Myoidea</taxon>
        <taxon>Myidae</taxon>
        <taxon>Mya</taxon>
    </lineage>
</organism>
<dbReference type="Gene3D" id="3.40.50.300">
    <property type="entry name" value="P-loop containing nucleotide triphosphate hydrolases"/>
    <property type="match status" value="1"/>
</dbReference>